<sequence>MDNPLAKPKRLANVLRFGHQALTPMHGLLGVCLAAQHPSLCGHVSRPTNLSKPSSCGPCPPKDKPQMSKHYFNEVTLT</sequence>
<evidence type="ECO:0000313" key="2">
    <source>
        <dbReference type="Proteomes" id="UP000029981"/>
    </source>
</evidence>
<gene>
    <name evidence="1" type="ORF">Csa_3G282480</name>
</gene>
<keyword evidence="2" id="KW-1185">Reference proteome</keyword>
<name>A0A0A0L6Z4_CUCSA</name>
<protein>
    <submittedName>
        <fullName evidence="1">Uncharacterized protein</fullName>
    </submittedName>
</protein>
<reference evidence="1 2" key="2">
    <citation type="journal article" date="2009" name="PLoS ONE">
        <title>An integrated genetic and cytogenetic map of the cucumber genome.</title>
        <authorList>
            <person name="Ren Y."/>
            <person name="Zhang Z."/>
            <person name="Liu J."/>
            <person name="Staub J.E."/>
            <person name="Han Y."/>
            <person name="Cheng Z."/>
            <person name="Li X."/>
            <person name="Lu J."/>
            <person name="Miao H."/>
            <person name="Kang H."/>
            <person name="Xie B."/>
            <person name="Gu X."/>
            <person name="Wang X."/>
            <person name="Du Y."/>
            <person name="Jin W."/>
            <person name="Huang S."/>
        </authorList>
    </citation>
    <scope>NUCLEOTIDE SEQUENCE [LARGE SCALE GENOMIC DNA]</scope>
    <source>
        <strain evidence="2">cv. 9930</strain>
    </source>
</reference>
<dbReference type="Gramene" id="KGN57760">
    <property type="protein sequence ID" value="KGN57760"/>
    <property type="gene ID" value="Csa_3G282480"/>
</dbReference>
<dbReference type="EMBL" id="CM002924">
    <property type="protein sequence ID" value="KGN57760.1"/>
    <property type="molecule type" value="Genomic_DNA"/>
</dbReference>
<dbReference type="AlphaFoldDB" id="A0A0A0L6Z4"/>
<evidence type="ECO:0000313" key="1">
    <source>
        <dbReference type="EMBL" id="KGN57760.1"/>
    </source>
</evidence>
<reference evidence="1 2" key="1">
    <citation type="journal article" date="2009" name="Nat. Genet.">
        <title>The genome of the cucumber, Cucumis sativus L.</title>
        <authorList>
            <person name="Huang S."/>
            <person name="Li R."/>
            <person name="Zhang Z."/>
            <person name="Li L."/>
            <person name="Gu X."/>
            <person name="Fan W."/>
            <person name="Lucas W.J."/>
            <person name="Wang X."/>
            <person name="Xie B."/>
            <person name="Ni P."/>
            <person name="Ren Y."/>
            <person name="Zhu H."/>
            <person name="Li J."/>
            <person name="Lin K."/>
            <person name="Jin W."/>
            <person name="Fei Z."/>
            <person name="Li G."/>
            <person name="Staub J."/>
            <person name="Kilian A."/>
            <person name="van der Vossen E.A."/>
            <person name="Wu Y."/>
            <person name="Guo J."/>
            <person name="He J."/>
            <person name="Jia Z."/>
            <person name="Ren Y."/>
            <person name="Tian G."/>
            <person name="Lu Y."/>
            <person name="Ruan J."/>
            <person name="Qian W."/>
            <person name="Wang M."/>
            <person name="Huang Q."/>
            <person name="Li B."/>
            <person name="Xuan Z."/>
            <person name="Cao J."/>
            <person name="Asan"/>
            <person name="Wu Z."/>
            <person name="Zhang J."/>
            <person name="Cai Q."/>
            <person name="Bai Y."/>
            <person name="Zhao B."/>
            <person name="Han Y."/>
            <person name="Li Y."/>
            <person name="Li X."/>
            <person name="Wang S."/>
            <person name="Shi Q."/>
            <person name="Liu S."/>
            <person name="Cho W.K."/>
            <person name="Kim J.Y."/>
            <person name="Xu Y."/>
            <person name="Heller-Uszynska K."/>
            <person name="Miao H."/>
            <person name="Cheng Z."/>
            <person name="Zhang S."/>
            <person name="Wu J."/>
            <person name="Yang Y."/>
            <person name="Kang H."/>
            <person name="Li M."/>
            <person name="Liang H."/>
            <person name="Ren X."/>
            <person name="Shi Z."/>
            <person name="Wen M."/>
            <person name="Jian M."/>
            <person name="Yang H."/>
            <person name="Zhang G."/>
            <person name="Yang Z."/>
            <person name="Chen R."/>
            <person name="Liu S."/>
            <person name="Li J."/>
            <person name="Ma L."/>
            <person name="Liu H."/>
            <person name="Zhou Y."/>
            <person name="Zhao J."/>
            <person name="Fang X."/>
            <person name="Li G."/>
            <person name="Fang L."/>
            <person name="Li Y."/>
            <person name="Liu D."/>
            <person name="Zheng H."/>
            <person name="Zhang Y."/>
            <person name="Qin N."/>
            <person name="Li Z."/>
            <person name="Yang G."/>
            <person name="Yang S."/>
            <person name="Bolund L."/>
            <person name="Kristiansen K."/>
            <person name="Zheng H."/>
            <person name="Li S."/>
            <person name="Zhang X."/>
            <person name="Yang H."/>
            <person name="Wang J."/>
            <person name="Sun R."/>
            <person name="Zhang B."/>
            <person name="Jiang S."/>
            <person name="Wang J."/>
            <person name="Du Y."/>
            <person name="Li S."/>
        </authorList>
    </citation>
    <scope>NUCLEOTIDE SEQUENCE [LARGE SCALE GENOMIC DNA]</scope>
    <source>
        <strain evidence="2">cv. 9930</strain>
    </source>
</reference>
<accession>A0A0A0L6Z4</accession>
<reference evidence="1 2" key="3">
    <citation type="journal article" date="2010" name="BMC Genomics">
        <title>Transcriptome sequencing and comparative analysis of cucumber flowers with different sex types.</title>
        <authorList>
            <person name="Guo S."/>
            <person name="Zheng Y."/>
            <person name="Joung J.G."/>
            <person name="Liu S."/>
            <person name="Zhang Z."/>
            <person name="Crasta O.R."/>
            <person name="Sobral B.W."/>
            <person name="Xu Y."/>
            <person name="Huang S."/>
            <person name="Fei Z."/>
        </authorList>
    </citation>
    <scope>NUCLEOTIDE SEQUENCE [LARGE SCALE GENOMIC DNA]</scope>
    <source>
        <strain evidence="2">cv. 9930</strain>
    </source>
</reference>
<reference evidence="1 2" key="4">
    <citation type="journal article" date="2011" name="BMC Genomics">
        <title>RNA-Seq improves annotation of protein-coding genes in the cucumber genome.</title>
        <authorList>
            <person name="Li Z."/>
            <person name="Zhang Z."/>
            <person name="Yan P."/>
            <person name="Huang S."/>
            <person name="Fei Z."/>
            <person name="Lin K."/>
        </authorList>
    </citation>
    <scope>NUCLEOTIDE SEQUENCE [LARGE SCALE GENOMIC DNA]</scope>
    <source>
        <strain evidence="2">cv. 9930</strain>
    </source>
</reference>
<dbReference type="Proteomes" id="UP000029981">
    <property type="component" value="Chromosome 3"/>
</dbReference>
<organism evidence="1 2">
    <name type="scientific">Cucumis sativus</name>
    <name type="common">Cucumber</name>
    <dbReference type="NCBI Taxonomy" id="3659"/>
    <lineage>
        <taxon>Eukaryota</taxon>
        <taxon>Viridiplantae</taxon>
        <taxon>Streptophyta</taxon>
        <taxon>Embryophyta</taxon>
        <taxon>Tracheophyta</taxon>
        <taxon>Spermatophyta</taxon>
        <taxon>Magnoliopsida</taxon>
        <taxon>eudicotyledons</taxon>
        <taxon>Gunneridae</taxon>
        <taxon>Pentapetalae</taxon>
        <taxon>rosids</taxon>
        <taxon>fabids</taxon>
        <taxon>Cucurbitales</taxon>
        <taxon>Cucurbitaceae</taxon>
        <taxon>Benincaseae</taxon>
        <taxon>Cucumis</taxon>
    </lineage>
</organism>
<proteinExistence type="predicted"/>